<accession>A0A1D6Q6Z4</accession>
<dbReference type="GO" id="GO:0004674">
    <property type="term" value="F:protein serine/threonine kinase activity"/>
    <property type="evidence" value="ECO:0007669"/>
    <property type="project" value="UniProtKB-KW"/>
</dbReference>
<proteinExistence type="predicted"/>
<dbReference type="InterPro" id="IPR008271">
    <property type="entry name" value="Ser/Thr_kinase_AS"/>
</dbReference>
<evidence type="ECO:0000256" key="2">
    <source>
        <dbReference type="ARBA" id="ARBA00022679"/>
    </source>
</evidence>
<keyword evidence="1" id="KW-0723">Serine/threonine-protein kinase</keyword>
<keyword evidence="3" id="KW-0547">Nucleotide-binding</keyword>
<evidence type="ECO:0000256" key="4">
    <source>
        <dbReference type="ARBA" id="ARBA00022777"/>
    </source>
</evidence>
<keyword evidence="4 7" id="KW-0418">Kinase</keyword>
<evidence type="ECO:0000313" key="7">
    <source>
        <dbReference type="EMBL" id="AQK54262.1"/>
    </source>
</evidence>
<evidence type="ECO:0000256" key="1">
    <source>
        <dbReference type="ARBA" id="ARBA00022527"/>
    </source>
</evidence>
<dbReference type="SUPFAM" id="SSF56112">
    <property type="entry name" value="Protein kinase-like (PK-like)"/>
    <property type="match status" value="1"/>
</dbReference>
<dbReference type="Gene3D" id="1.10.510.10">
    <property type="entry name" value="Transferase(Phosphotransferase) domain 1"/>
    <property type="match status" value="1"/>
</dbReference>
<evidence type="ECO:0000256" key="5">
    <source>
        <dbReference type="ARBA" id="ARBA00022840"/>
    </source>
</evidence>
<dbReference type="GO" id="GO:0005524">
    <property type="term" value="F:ATP binding"/>
    <property type="evidence" value="ECO:0007669"/>
    <property type="project" value="UniProtKB-KW"/>
</dbReference>
<gene>
    <name evidence="7" type="ORF">ZEAMMB73_Zm00001d051452</name>
</gene>
<dbReference type="PANTHER" id="PTHR43895:SF145">
    <property type="entry name" value="CBL-INTERACTING SERINE_THREONINE-PROTEIN KINASE 9"/>
    <property type="match status" value="1"/>
</dbReference>
<organism evidence="7">
    <name type="scientific">Zea mays</name>
    <name type="common">Maize</name>
    <dbReference type="NCBI Taxonomy" id="4577"/>
    <lineage>
        <taxon>Eukaryota</taxon>
        <taxon>Viridiplantae</taxon>
        <taxon>Streptophyta</taxon>
        <taxon>Embryophyta</taxon>
        <taxon>Tracheophyta</taxon>
        <taxon>Spermatophyta</taxon>
        <taxon>Magnoliopsida</taxon>
        <taxon>Liliopsida</taxon>
        <taxon>Poales</taxon>
        <taxon>Poaceae</taxon>
        <taxon>PACMAD clade</taxon>
        <taxon>Panicoideae</taxon>
        <taxon>Andropogonodae</taxon>
        <taxon>Andropogoneae</taxon>
        <taxon>Tripsacinae</taxon>
        <taxon>Zea</taxon>
    </lineage>
</organism>
<dbReference type="Pfam" id="PF00069">
    <property type="entry name" value="Pkinase"/>
    <property type="match status" value="1"/>
</dbReference>
<dbReference type="PROSITE" id="PS00108">
    <property type="entry name" value="PROTEIN_KINASE_ST"/>
    <property type="match status" value="1"/>
</dbReference>
<dbReference type="SMR" id="A0A1D6Q6Z4"/>
<keyword evidence="5" id="KW-0067">ATP-binding</keyword>
<dbReference type="PROSITE" id="PS50011">
    <property type="entry name" value="PROTEIN_KINASE_DOM"/>
    <property type="match status" value="1"/>
</dbReference>
<keyword evidence="2" id="KW-0808">Transferase</keyword>
<feature type="domain" description="Protein kinase" evidence="6">
    <location>
        <begin position="1"/>
        <end position="117"/>
    </location>
</feature>
<dbReference type="AlphaFoldDB" id="A0A1D6Q6Z4"/>
<dbReference type="InParanoid" id="A0A1D6Q6Z4"/>
<dbReference type="InterPro" id="IPR000719">
    <property type="entry name" value="Prot_kinase_dom"/>
</dbReference>
<evidence type="ECO:0000256" key="3">
    <source>
        <dbReference type="ARBA" id="ARBA00022741"/>
    </source>
</evidence>
<dbReference type="ExpressionAtlas" id="A0A1D6Q6Z4">
    <property type="expression patterns" value="baseline"/>
</dbReference>
<dbReference type="STRING" id="4577.A0A1D6Q6Z4"/>
<dbReference type="InterPro" id="IPR011009">
    <property type="entry name" value="Kinase-like_dom_sf"/>
</dbReference>
<protein>
    <submittedName>
        <fullName evidence="7">Protein kinase superfamily protein</fullName>
    </submittedName>
</protein>
<dbReference type="PANTHER" id="PTHR43895">
    <property type="entry name" value="CALCIUM/CALMODULIN-DEPENDENT PROTEIN KINASE KINASE-RELATED"/>
    <property type="match status" value="1"/>
</dbReference>
<evidence type="ECO:0000259" key="6">
    <source>
        <dbReference type="PROSITE" id="PS50011"/>
    </source>
</evidence>
<name>A0A1D6Q6Z4_MAIZE</name>
<sequence length="117" mass="13455">MAGQHPHPAWVAPKDVMMQVSLLPFDDPTVMRAFDRLWRAERRYTWSLNLLMEVNSGRLGEDESRIYFHQLINAIDYCHSRGVYHRDLKPQNLLLDSNGALKVSNFGLSAFAPQTNV</sequence>
<reference evidence="7" key="1">
    <citation type="submission" date="2015-12" db="EMBL/GenBank/DDBJ databases">
        <title>Update maize B73 reference genome by single molecule sequencing technologies.</title>
        <authorList>
            <consortium name="Maize Genome Sequencing Project"/>
            <person name="Ware D."/>
        </authorList>
    </citation>
    <scope>NUCLEOTIDE SEQUENCE</scope>
    <source>
        <tissue evidence="7">Seedling</tissue>
    </source>
</reference>
<dbReference type="EMBL" id="CM000780">
    <property type="protein sequence ID" value="AQK54262.1"/>
    <property type="molecule type" value="Genomic_DNA"/>
</dbReference>